<accession>A0A0F8X2E3</accession>
<proteinExistence type="predicted"/>
<gene>
    <name evidence="2" type="ORF">LCGC14_2997810</name>
</gene>
<sequence length="135" mass="15319">GCSQVSGLRNSGIRFRQTQVRFVWSGTSRVVAVPQTFGNAVRVHPHTHCLASRGIWNEQGQWTPVPYIDTLAAEKLFAHKVIRFLKNKGLVSDERIELLRSFRHSGFSVDCSVTVWHDDTAGLQRFLGHTYRRAT</sequence>
<organism evidence="2">
    <name type="scientific">marine sediment metagenome</name>
    <dbReference type="NCBI Taxonomy" id="412755"/>
    <lineage>
        <taxon>unclassified sequences</taxon>
        <taxon>metagenomes</taxon>
        <taxon>ecological metagenomes</taxon>
    </lineage>
</organism>
<dbReference type="GO" id="GO:0003677">
    <property type="term" value="F:DNA binding"/>
    <property type="evidence" value="ECO:0007669"/>
    <property type="project" value="InterPro"/>
</dbReference>
<evidence type="ECO:0000259" key="1">
    <source>
        <dbReference type="Pfam" id="PF04986"/>
    </source>
</evidence>
<dbReference type="InterPro" id="IPR007069">
    <property type="entry name" value="Transposase_32"/>
</dbReference>
<protein>
    <recommendedName>
        <fullName evidence="1">Transposase IS801/IS1294 domain-containing protein</fullName>
    </recommendedName>
</protein>
<name>A0A0F8X2E3_9ZZZZ</name>
<reference evidence="2" key="1">
    <citation type="journal article" date="2015" name="Nature">
        <title>Complex archaea that bridge the gap between prokaryotes and eukaryotes.</title>
        <authorList>
            <person name="Spang A."/>
            <person name="Saw J.H."/>
            <person name="Jorgensen S.L."/>
            <person name="Zaremba-Niedzwiedzka K."/>
            <person name="Martijn J."/>
            <person name="Lind A.E."/>
            <person name="van Eijk R."/>
            <person name="Schleper C."/>
            <person name="Guy L."/>
            <person name="Ettema T.J."/>
        </authorList>
    </citation>
    <scope>NUCLEOTIDE SEQUENCE</scope>
</reference>
<dbReference type="GO" id="GO:0006313">
    <property type="term" value="P:DNA transposition"/>
    <property type="evidence" value="ECO:0007669"/>
    <property type="project" value="InterPro"/>
</dbReference>
<dbReference type="Pfam" id="PF04986">
    <property type="entry name" value="Y2_Tnp"/>
    <property type="match status" value="1"/>
</dbReference>
<feature type="non-terminal residue" evidence="2">
    <location>
        <position position="1"/>
    </location>
</feature>
<dbReference type="GO" id="GO:0004803">
    <property type="term" value="F:transposase activity"/>
    <property type="evidence" value="ECO:0007669"/>
    <property type="project" value="InterPro"/>
</dbReference>
<evidence type="ECO:0000313" key="2">
    <source>
        <dbReference type="EMBL" id="KKK63088.1"/>
    </source>
</evidence>
<feature type="domain" description="Transposase IS801/IS1294" evidence="1">
    <location>
        <begin position="30"/>
        <end position="124"/>
    </location>
</feature>
<dbReference type="EMBL" id="LAZR01061680">
    <property type="protein sequence ID" value="KKK63088.1"/>
    <property type="molecule type" value="Genomic_DNA"/>
</dbReference>
<dbReference type="AlphaFoldDB" id="A0A0F8X2E3"/>
<comment type="caution">
    <text evidence="2">The sequence shown here is derived from an EMBL/GenBank/DDBJ whole genome shotgun (WGS) entry which is preliminary data.</text>
</comment>